<dbReference type="Proteomes" id="UP001386955">
    <property type="component" value="Unassembled WGS sequence"/>
</dbReference>
<evidence type="ECO:0000256" key="1">
    <source>
        <dbReference type="SAM" id="Phobius"/>
    </source>
</evidence>
<keyword evidence="1" id="KW-1133">Transmembrane helix</keyword>
<keyword evidence="1" id="KW-0812">Transmembrane</keyword>
<dbReference type="PANTHER" id="PTHR31963">
    <property type="entry name" value="RAS GUANINE NUCLEOTIDE EXCHANGE FACTOR K"/>
    <property type="match status" value="1"/>
</dbReference>
<evidence type="ECO:0000256" key="2">
    <source>
        <dbReference type="SAM" id="SignalP"/>
    </source>
</evidence>
<evidence type="ECO:0000313" key="3">
    <source>
        <dbReference type="EMBL" id="KAK7410331.1"/>
    </source>
</evidence>
<keyword evidence="2" id="KW-0732">Signal</keyword>
<feature type="transmembrane region" description="Helical" evidence="1">
    <location>
        <begin position="85"/>
        <end position="107"/>
    </location>
</feature>
<accession>A0AAN9SXL8</accession>
<evidence type="ECO:0000313" key="4">
    <source>
        <dbReference type="Proteomes" id="UP001386955"/>
    </source>
</evidence>
<dbReference type="AlphaFoldDB" id="A0AAN9SXL8"/>
<name>A0AAN9SXL8_PSOTE</name>
<feature type="chain" id="PRO_5042972989" evidence="2">
    <location>
        <begin position="27"/>
        <end position="170"/>
    </location>
</feature>
<comment type="caution">
    <text evidence="3">The sequence shown here is derived from an EMBL/GenBank/DDBJ whole genome shotgun (WGS) entry which is preliminary data.</text>
</comment>
<keyword evidence="1" id="KW-0472">Membrane</keyword>
<keyword evidence="4" id="KW-1185">Reference proteome</keyword>
<organism evidence="3 4">
    <name type="scientific">Psophocarpus tetragonolobus</name>
    <name type="common">Winged bean</name>
    <name type="synonym">Dolichos tetragonolobus</name>
    <dbReference type="NCBI Taxonomy" id="3891"/>
    <lineage>
        <taxon>Eukaryota</taxon>
        <taxon>Viridiplantae</taxon>
        <taxon>Streptophyta</taxon>
        <taxon>Embryophyta</taxon>
        <taxon>Tracheophyta</taxon>
        <taxon>Spermatophyta</taxon>
        <taxon>Magnoliopsida</taxon>
        <taxon>eudicotyledons</taxon>
        <taxon>Gunneridae</taxon>
        <taxon>Pentapetalae</taxon>
        <taxon>rosids</taxon>
        <taxon>fabids</taxon>
        <taxon>Fabales</taxon>
        <taxon>Fabaceae</taxon>
        <taxon>Papilionoideae</taxon>
        <taxon>50 kb inversion clade</taxon>
        <taxon>NPAAA clade</taxon>
        <taxon>indigoferoid/millettioid clade</taxon>
        <taxon>Phaseoleae</taxon>
        <taxon>Psophocarpus</taxon>
    </lineage>
</organism>
<protein>
    <submittedName>
        <fullName evidence="3">Uncharacterized protein</fullName>
    </submittedName>
</protein>
<dbReference type="InterPro" id="IPR021924">
    <property type="entry name" value="DUF3537"/>
</dbReference>
<dbReference type="Pfam" id="PF12056">
    <property type="entry name" value="DUF3537"/>
    <property type="match status" value="1"/>
</dbReference>
<sequence length="170" mass="18987">MMCSSDLAKLISYVLLTFLIIPTSPSQLPPFNFNNLFQIPLSAFAFFTLSQATRVTPNDQGSTSETTPPLLLPSIALQEKGIHALLFRSLICSAVQLCGFFLCLMGAARITHRAQGIVSIASKWHMMLTNASAESDQWDYPVLLLVILIHPTYTYHYPHKEFLLSKLDKL</sequence>
<proteinExistence type="predicted"/>
<dbReference type="PANTHER" id="PTHR31963:SF4">
    <property type="entry name" value="GUSTATORY RECEPTOR"/>
    <property type="match status" value="1"/>
</dbReference>
<dbReference type="EMBL" id="JAYMYS010000001">
    <property type="protein sequence ID" value="KAK7410331.1"/>
    <property type="molecule type" value="Genomic_DNA"/>
</dbReference>
<reference evidence="3 4" key="1">
    <citation type="submission" date="2024-01" db="EMBL/GenBank/DDBJ databases">
        <title>The genomes of 5 underutilized Papilionoideae crops provide insights into root nodulation and disease resistanc.</title>
        <authorList>
            <person name="Jiang F."/>
        </authorList>
    </citation>
    <scope>NUCLEOTIDE SEQUENCE [LARGE SCALE GENOMIC DNA]</scope>
    <source>
        <strain evidence="3">DUOXIRENSHENG_FW03</strain>
        <tissue evidence="3">Leaves</tissue>
    </source>
</reference>
<feature type="signal peptide" evidence="2">
    <location>
        <begin position="1"/>
        <end position="26"/>
    </location>
</feature>
<gene>
    <name evidence="3" type="ORF">VNO78_01036</name>
</gene>